<name>A0A644VS77_9ZZZZ</name>
<reference evidence="1" key="1">
    <citation type="submission" date="2019-08" db="EMBL/GenBank/DDBJ databases">
        <authorList>
            <person name="Kucharzyk K."/>
            <person name="Murdoch R.W."/>
            <person name="Higgins S."/>
            <person name="Loffler F."/>
        </authorList>
    </citation>
    <scope>NUCLEOTIDE SEQUENCE</scope>
</reference>
<accession>A0A644VS77</accession>
<gene>
    <name evidence="1" type="ORF">SDC9_40401</name>
</gene>
<sequence length="140" mass="16145">MSTNSISFKFRNIDVLEFSFTHPRYLIPLNSNFRFETQIEHKVNLDEKIILVVSSFSILCEELNEKVGNAVISCVYRIENIEDFVNAKNEFELPEQMLTTFNSISISTCRGVLFTLFRGTPLHNVILPIINPTDLSKQQK</sequence>
<dbReference type="AlphaFoldDB" id="A0A644VS77"/>
<comment type="caution">
    <text evidence="1">The sequence shown here is derived from an EMBL/GenBank/DDBJ whole genome shotgun (WGS) entry which is preliminary data.</text>
</comment>
<organism evidence="1">
    <name type="scientific">bioreactor metagenome</name>
    <dbReference type="NCBI Taxonomy" id="1076179"/>
    <lineage>
        <taxon>unclassified sequences</taxon>
        <taxon>metagenomes</taxon>
        <taxon>ecological metagenomes</taxon>
    </lineage>
</organism>
<dbReference type="EMBL" id="VSSQ01000420">
    <property type="protein sequence ID" value="MPL94251.1"/>
    <property type="molecule type" value="Genomic_DNA"/>
</dbReference>
<evidence type="ECO:0008006" key="2">
    <source>
        <dbReference type="Google" id="ProtNLM"/>
    </source>
</evidence>
<proteinExistence type="predicted"/>
<protein>
    <recommendedName>
        <fullName evidence="2">Preprotein translocase subunit SecB</fullName>
    </recommendedName>
</protein>
<evidence type="ECO:0000313" key="1">
    <source>
        <dbReference type="EMBL" id="MPL94251.1"/>
    </source>
</evidence>